<dbReference type="OrthoDB" id="9799209at2"/>
<dbReference type="InterPro" id="IPR052702">
    <property type="entry name" value="MscS-like_channel"/>
</dbReference>
<accession>A0A2S9QHR8</accession>
<keyword evidence="7" id="KW-0175">Coiled coil</keyword>
<dbReference type="InterPro" id="IPR023408">
    <property type="entry name" value="MscS_beta-dom_sf"/>
</dbReference>
<dbReference type="Gene3D" id="3.30.70.100">
    <property type="match status" value="1"/>
</dbReference>
<feature type="signal peptide" evidence="10">
    <location>
        <begin position="1"/>
        <end position="27"/>
    </location>
</feature>
<feature type="transmembrane region" description="Helical" evidence="9">
    <location>
        <begin position="456"/>
        <end position="473"/>
    </location>
</feature>
<evidence type="ECO:0000259" key="13">
    <source>
        <dbReference type="Pfam" id="PF21082"/>
    </source>
</evidence>
<dbReference type="Proteomes" id="UP000237682">
    <property type="component" value="Unassembled WGS sequence"/>
</dbReference>
<organism evidence="14 15">
    <name type="scientific">Labrys okinawensis</name>
    <dbReference type="NCBI Taxonomy" id="346911"/>
    <lineage>
        <taxon>Bacteria</taxon>
        <taxon>Pseudomonadati</taxon>
        <taxon>Pseudomonadota</taxon>
        <taxon>Alphaproteobacteria</taxon>
        <taxon>Hyphomicrobiales</taxon>
        <taxon>Xanthobacteraceae</taxon>
        <taxon>Labrys</taxon>
    </lineage>
</organism>
<evidence type="ECO:0000256" key="7">
    <source>
        <dbReference type="SAM" id="Coils"/>
    </source>
</evidence>
<evidence type="ECO:0000313" key="14">
    <source>
        <dbReference type="EMBL" id="PRH88906.1"/>
    </source>
</evidence>
<dbReference type="InterPro" id="IPR011014">
    <property type="entry name" value="MscS_channel_TM-2"/>
</dbReference>
<evidence type="ECO:0000313" key="15">
    <source>
        <dbReference type="Proteomes" id="UP000237682"/>
    </source>
</evidence>
<feature type="region of interest" description="Disordered" evidence="8">
    <location>
        <begin position="927"/>
        <end position="956"/>
    </location>
</feature>
<dbReference type="InterPro" id="IPR011066">
    <property type="entry name" value="MscS_channel_C_sf"/>
</dbReference>
<gene>
    <name evidence="14" type="ORF">C5L14_06760</name>
</gene>
<keyword evidence="3" id="KW-1003">Cell membrane</keyword>
<feature type="transmembrane region" description="Helical" evidence="9">
    <location>
        <begin position="328"/>
        <end position="347"/>
    </location>
</feature>
<evidence type="ECO:0000256" key="4">
    <source>
        <dbReference type="ARBA" id="ARBA00022692"/>
    </source>
</evidence>
<proteinExistence type="inferred from homology"/>
<reference evidence="14 15" key="1">
    <citation type="submission" date="2018-02" db="EMBL/GenBank/DDBJ databases">
        <title>Whole genome sequencing of endophytic bacterium.</title>
        <authorList>
            <person name="Eedara R."/>
            <person name="Podile A.R."/>
        </authorList>
    </citation>
    <scope>NUCLEOTIDE SEQUENCE [LARGE SCALE GENOMIC DNA]</scope>
    <source>
        <strain evidence="14 15">RP1T</strain>
    </source>
</reference>
<feature type="transmembrane region" description="Helical" evidence="9">
    <location>
        <begin position="410"/>
        <end position="435"/>
    </location>
</feature>
<keyword evidence="10" id="KW-0732">Signal</keyword>
<evidence type="ECO:0000259" key="11">
    <source>
        <dbReference type="Pfam" id="PF00924"/>
    </source>
</evidence>
<evidence type="ECO:0000259" key="12">
    <source>
        <dbReference type="Pfam" id="PF12607"/>
    </source>
</evidence>
<evidence type="ECO:0000256" key="1">
    <source>
        <dbReference type="ARBA" id="ARBA00004651"/>
    </source>
</evidence>
<dbReference type="RefSeq" id="WP_105861248.1">
    <property type="nucleotide sequence ID" value="NZ_PUEJ01000002.1"/>
</dbReference>
<keyword evidence="4 9" id="KW-0812">Transmembrane</keyword>
<dbReference type="GO" id="GO:0008381">
    <property type="term" value="F:mechanosensitive monoatomic ion channel activity"/>
    <property type="evidence" value="ECO:0007669"/>
    <property type="project" value="UniProtKB-ARBA"/>
</dbReference>
<feature type="compositionally biased region" description="Low complexity" evidence="8">
    <location>
        <begin position="937"/>
        <end position="956"/>
    </location>
</feature>
<dbReference type="InterPro" id="IPR006685">
    <property type="entry name" value="MscS_channel_2nd"/>
</dbReference>
<protein>
    <submittedName>
        <fullName evidence="14">Uncharacterized protein</fullName>
    </submittedName>
</protein>
<comment type="caution">
    <text evidence="14">The sequence shown here is derived from an EMBL/GenBank/DDBJ whole genome shotgun (WGS) entry which is preliminary data.</text>
</comment>
<feature type="transmembrane region" description="Helical" evidence="9">
    <location>
        <begin position="701"/>
        <end position="719"/>
    </location>
</feature>
<feature type="domain" description="Mechanosensitive ion channel MscS" evidence="11">
    <location>
        <begin position="747"/>
        <end position="812"/>
    </location>
</feature>
<feature type="transmembrane region" description="Helical" evidence="9">
    <location>
        <begin position="485"/>
        <end position="503"/>
    </location>
</feature>
<dbReference type="GO" id="GO:0005886">
    <property type="term" value="C:plasma membrane"/>
    <property type="evidence" value="ECO:0007669"/>
    <property type="project" value="UniProtKB-SubCell"/>
</dbReference>
<feature type="chain" id="PRO_5015528676" evidence="10">
    <location>
        <begin position="28"/>
        <end position="956"/>
    </location>
</feature>
<feature type="transmembrane region" description="Helical" evidence="9">
    <location>
        <begin position="368"/>
        <end position="398"/>
    </location>
</feature>
<feature type="transmembrane region" description="Helical" evidence="9">
    <location>
        <begin position="656"/>
        <end position="680"/>
    </location>
</feature>
<dbReference type="AlphaFoldDB" id="A0A2S9QHR8"/>
<feature type="domain" description="DUF3772" evidence="12">
    <location>
        <begin position="254"/>
        <end position="306"/>
    </location>
</feature>
<feature type="domain" description="Mechanosensitive ion channel MscS C-terminal" evidence="13">
    <location>
        <begin position="824"/>
        <end position="901"/>
    </location>
</feature>
<keyword evidence="5 9" id="KW-1133">Transmembrane helix</keyword>
<dbReference type="InterPro" id="IPR010920">
    <property type="entry name" value="LSM_dom_sf"/>
</dbReference>
<dbReference type="Gene3D" id="2.30.30.60">
    <property type="match status" value="1"/>
</dbReference>
<evidence type="ECO:0000256" key="3">
    <source>
        <dbReference type="ARBA" id="ARBA00022475"/>
    </source>
</evidence>
<comment type="similarity">
    <text evidence="2">Belongs to the MscS (TC 1.A.23) family.</text>
</comment>
<evidence type="ECO:0000256" key="9">
    <source>
        <dbReference type="SAM" id="Phobius"/>
    </source>
</evidence>
<dbReference type="Pfam" id="PF00924">
    <property type="entry name" value="MS_channel_2nd"/>
    <property type="match status" value="1"/>
</dbReference>
<dbReference type="InterPro" id="IPR049278">
    <property type="entry name" value="MS_channel_C"/>
</dbReference>
<evidence type="ECO:0000256" key="5">
    <source>
        <dbReference type="ARBA" id="ARBA00022989"/>
    </source>
</evidence>
<dbReference type="SUPFAM" id="SSF82861">
    <property type="entry name" value="Mechanosensitive channel protein MscS (YggB), transmembrane region"/>
    <property type="match status" value="1"/>
</dbReference>
<dbReference type="PANTHER" id="PTHR30347:SF9">
    <property type="entry name" value="MINICONDUCTANCE MECHANOSENSITIVE CHANNEL MSCM"/>
    <property type="match status" value="1"/>
</dbReference>
<evidence type="ECO:0000256" key="2">
    <source>
        <dbReference type="ARBA" id="ARBA00008017"/>
    </source>
</evidence>
<evidence type="ECO:0000256" key="6">
    <source>
        <dbReference type="ARBA" id="ARBA00023136"/>
    </source>
</evidence>
<feature type="transmembrane region" description="Helical" evidence="9">
    <location>
        <begin position="616"/>
        <end position="636"/>
    </location>
</feature>
<dbReference type="PANTHER" id="PTHR30347">
    <property type="entry name" value="POTASSIUM CHANNEL RELATED"/>
    <property type="match status" value="1"/>
</dbReference>
<feature type="transmembrane region" description="Helical" evidence="9">
    <location>
        <begin position="731"/>
        <end position="758"/>
    </location>
</feature>
<dbReference type="SUPFAM" id="SSF82689">
    <property type="entry name" value="Mechanosensitive channel protein MscS (YggB), C-terminal domain"/>
    <property type="match status" value="1"/>
</dbReference>
<dbReference type="Pfam" id="PF21082">
    <property type="entry name" value="MS_channel_3rd"/>
    <property type="match status" value="1"/>
</dbReference>
<sequence>MFRSLSRFLLLYSLLLTLVAAPMAAKAQDAEALTGFQAGLALDKKSLDDIATQLATITDSGDEALKSLQDLRETVSKRRVDLAALLGSIIPARDKAKAALDAFPPQPKPVDPPEAKATTDARKAATELLAKLNDVAAETQKQISRADQLGNTIVVRPFNNALAKEQKSLDDVEAALTSFPADQEKASKTLDELRGAVDTAVTNLSALQAKVSPLLDQSKARLAQLGEPDPSESADIAETRATQNDLQQQLKDVIKRAGDQSSRAAGFSTSIIELQREQLTGRLLKSGSSPFSAEFWIPVLKNLPRAGELARNAFSDHSSYLVSKVNSTSIAIFLLTIAAGYAVTQFLRLRILRWRARLPRSKRASRRYVASLDAVLGIVHIMLGVPVGIAVTVLAFGFSGLLPERVLAEYGSNLIVASSIGFGLWALAQAVLAEGHAELRLLPLSDWAVRRIGRRMGWLAVALGLSILLNGIIEHLHADPSLSVARETISAVLYLAIIVSLLIRIRNAPPTVVDGRALPPDEDLTGLDILRPMGWLAVLVMAVCLAIGYSTLAVAAAIFPLLVLCVVAASYLLTTLVDSALTERLISDVDRRRAVASTIGVTSKQVTFGATLLSGVLRFLIIAFAVGSLGLPFGLYSTDMAPAIQRAYFGFKIGELTISPSSIISGVILFIVIWAVMRLIRGWLGNTLLPRTSLDSGVQNSIATIVGYLGFILAISAGLSEIGLSWQNIGIVAGGLSVGLGLGLQGIAGNFVSGLILLAERPIRVGDIIAAAGEEGYVRRISVRSTTLETYDRATLIIPNSTLITGSVKNWVYGNTWSRLRIALTVLYDSDIDAVKAAMLAAPEDDPRILPTPRPQVYMTSMDAGLEFELIVMVASMETQVAVKSDLLARIFKNFKAKGIRLQGQGAAAPPQRVILFEPELQAAMTAKLQGDKPEAEAPASEPAAKPSTPPAAAGS</sequence>
<keyword evidence="6 9" id="KW-0472">Membrane</keyword>
<name>A0A2S9QHR8_9HYPH</name>
<evidence type="ECO:0000256" key="8">
    <source>
        <dbReference type="SAM" id="MobiDB-lite"/>
    </source>
</evidence>
<dbReference type="EMBL" id="PUEJ01000002">
    <property type="protein sequence ID" value="PRH88906.1"/>
    <property type="molecule type" value="Genomic_DNA"/>
</dbReference>
<feature type="coiled-coil region" evidence="7">
    <location>
        <begin position="122"/>
        <end position="149"/>
    </location>
</feature>
<keyword evidence="15" id="KW-1185">Reference proteome</keyword>
<comment type="subcellular location">
    <subcellularLocation>
        <location evidence="1">Cell membrane</location>
        <topology evidence="1">Multi-pass membrane protein</topology>
    </subcellularLocation>
</comment>
<feature type="transmembrane region" description="Helical" evidence="9">
    <location>
        <begin position="533"/>
        <end position="552"/>
    </location>
</feature>
<evidence type="ECO:0000256" key="10">
    <source>
        <dbReference type="SAM" id="SignalP"/>
    </source>
</evidence>
<dbReference type="InterPro" id="IPR022249">
    <property type="entry name" value="DUF3772"/>
</dbReference>
<dbReference type="Pfam" id="PF12607">
    <property type="entry name" value="DUF3772"/>
    <property type="match status" value="1"/>
</dbReference>
<dbReference type="SUPFAM" id="SSF50182">
    <property type="entry name" value="Sm-like ribonucleoproteins"/>
    <property type="match status" value="1"/>
</dbReference>
<dbReference type="Gene3D" id="1.10.287.1260">
    <property type="match status" value="1"/>
</dbReference>